<dbReference type="InterPro" id="IPR037066">
    <property type="entry name" value="Plug_dom_sf"/>
</dbReference>
<dbReference type="Pfam" id="PF13715">
    <property type="entry name" value="CarbopepD_reg_2"/>
    <property type="match status" value="1"/>
</dbReference>
<protein>
    <submittedName>
        <fullName evidence="9">TonB-linked outer membrane protein, SusC/RagA family</fullName>
    </submittedName>
</protein>
<dbReference type="InterPro" id="IPR008969">
    <property type="entry name" value="CarboxyPept-like_regulatory"/>
</dbReference>
<dbReference type="InterPro" id="IPR039426">
    <property type="entry name" value="TonB-dep_rcpt-like"/>
</dbReference>
<evidence type="ECO:0000313" key="10">
    <source>
        <dbReference type="Proteomes" id="UP000007590"/>
    </source>
</evidence>
<dbReference type="SUPFAM" id="SSF56935">
    <property type="entry name" value="Porins"/>
    <property type="match status" value="1"/>
</dbReference>
<keyword evidence="3 7" id="KW-1134">Transmembrane beta strand</keyword>
<dbReference type="Gene3D" id="2.40.170.20">
    <property type="entry name" value="TonB-dependent receptor, beta-barrel domain"/>
    <property type="match status" value="1"/>
</dbReference>
<dbReference type="KEGG" id="scn:Solca_0194"/>
<evidence type="ECO:0000256" key="1">
    <source>
        <dbReference type="ARBA" id="ARBA00004571"/>
    </source>
</evidence>
<organism evidence="9 10">
    <name type="scientific">Solitalea canadensis (strain ATCC 29591 / DSM 3403 / JCM 21819 / LMG 8368 / NBRC 15130 / NCIMB 12057 / USAM 9D)</name>
    <name type="common">Flexibacter canadensis</name>
    <dbReference type="NCBI Taxonomy" id="929556"/>
    <lineage>
        <taxon>Bacteria</taxon>
        <taxon>Pseudomonadati</taxon>
        <taxon>Bacteroidota</taxon>
        <taxon>Sphingobacteriia</taxon>
        <taxon>Sphingobacteriales</taxon>
        <taxon>Sphingobacteriaceae</taxon>
        <taxon>Solitalea</taxon>
    </lineage>
</organism>
<keyword evidence="5 7" id="KW-0472">Membrane</keyword>
<proteinExistence type="inferred from homology"/>
<dbReference type="InterPro" id="IPR023997">
    <property type="entry name" value="TonB-dep_OMP_SusC/RagA_CS"/>
</dbReference>
<dbReference type="STRING" id="929556.Solca_0194"/>
<dbReference type="InterPro" id="IPR036942">
    <property type="entry name" value="Beta-barrel_TonB_sf"/>
</dbReference>
<dbReference type="EMBL" id="CP003349">
    <property type="protein sequence ID" value="AFD05341.1"/>
    <property type="molecule type" value="Genomic_DNA"/>
</dbReference>
<comment type="subcellular location">
    <subcellularLocation>
        <location evidence="1 7">Cell outer membrane</location>
        <topology evidence="1 7">Multi-pass membrane protein</topology>
    </subcellularLocation>
</comment>
<feature type="domain" description="TonB-dependent receptor plug" evidence="8">
    <location>
        <begin position="128"/>
        <end position="231"/>
    </location>
</feature>
<dbReference type="OrthoDB" id="9768177at2"/>
<reference evidence="9" key="1">
    <citation type="submission" date="2012-02" db="EMBL/GenBank/DDBJ databases">
        <title>The complete genome of Solitalea canadensis DSM 3403.</title>
        <authorList>
            <consortium name="US DOE Joint Genome Institute (JGI-PGF)"/>
            <person name="Lucas S."/>
            <person name="Copeland A."/>
            <person name="Lapidus A."/>
            <person name="Glavina del Rio T."/>
            <person name="Dalin E."/>
            <person name="Tice H."/>
            <person name="Bruce D."/>
            <person name="Goodwin L."/>
            <person name="Pitluck S."/>
            <person name="Peters L."/>
            <person name="Ovchinnikova G."/>
            <person name="Lu M."/>
            <person name="Kyrpides N."/>
            <person name="Mavromatis K."/>
            <person name="Ivanova N."/>
            <person name="Brettin T."/>
            <person name="Detter J.C."/>
            <person name="Han C."/>
            <person name="Larimer F."/>
            <person name="Land M."/>
            <person name="Hauser L."/>
            <person name="Markowitz V."/>
            <person name="Cheng J.-F."/>
            <person name="Hugenholtz P."/>
            <person name="Woyke T."/>
            <person name="Wu D."/>
            <person name="Spring S."/>
            <person name="Schroeder M."/>
            <person name="Kopitz M."/>
            <person name="Brambilla E."/>
            <person name="Klenk H.-P."/>
            <person name="Eisen J.A."/>
        </authorList>
    </citation>
    <scope>NUCLEOTIDE SEQUENCE</scope>
    <source>
        <strain evidence="9">DSM 3403</strain>
    </source>
</reference>
<dbReference type="NCBIfam" id="TIGR04057">
    <property type="entry name" value="SusC_RagA_signa"/>
    <property type="match status" value="1"/>
</dbReference>
<dbReference type="RefSeq" id="WP_014678569.1">
    <property type="nucleotide sequence ID" value="NC_017770.1"/>
</dbReference>
<gene>
    <name evidence="9" type="ordered locus">Solca_0194</name>
</gene>
<dbReference type="Gene3D" id="2.60.40.1120">
    <property type="entry name" value="Carboxypeptidase-like, regulatory domain"/>
    <property type="match status" value="1"/>
</dbReference>
<dbReference type="NCBIfam" id="TIGR04056">
    <property type="entry name" value="OMP_RagA_SusC"/>
    <property type="match status" value="1"/>
</dbReference>
<keyword evidence="4 7" id="KW-0812">Transmembrane</keyword>
<evidence type="ECO:0000256" key="3">
    <source>
        <dbReference type="ARBA" id="ARBA00022452"/>
    </source>
</evidence>
<evidence type="ECO:0000313" key="9">
    <source>
        <dbReference type="EMBL" id="AFD05341.1"/>
    </source>
</evidence>
<dbReference type="eggNOG" id="COG1629">
    <property type="taxonomic scope" value="Bacteria"/>
</dbReference>
<evidence type="ECO:0000256" key="7">
    <source>
        <dbReference type="PROSITE-ProRule" id="PRU01360"/>
    </source>
</evidence>
<dbReference type="Gene3D" id="2.170.130.10">
    <property type="entry name" value="TonB-dependent receptor, plug domain"/>
    <property type="match status" value="1"/>
</dbReference>
<evidence type="ECO:0000256" key="2">
    <source>
        <dbReference type="ARBA" id="ARBA00022448"/>
    </source>
</evidence>
<dbReference type="PROSITE" id="PS52016">
    <property type="entry name" value="TONB_DEPENDENT_REC_3"/>
    <property type="match status" value="1"/>
</dbReference>
<dbReference type="GO" id="GO:0009279">
    <property type="term" value="C:cell outer membrane"/>
    <property type="evidence" value="ECO:0007669"/>
    <property type="project" value="UniProtKB-SubCell"/>
</dbReference>
<evidence type="ECO:0000256" key="6">
    <source>
        <dbReference type="ARBA" id="ARBA00023237"/>
    </source>
</evidence>
<keyword evidence="10" id="KW-1185">Reference proteome</keyword>
<dbReference type="InterPro" id="IPR023996">
    <property type="entry name" value="TonB-dep_OMP_SusC/RagA"/>
</dbReference>
<dbReference type="SUPFAM" id="SSF49464">
    <property type="entry name" value="Carboxypeptidase regulatory domain-like"/>
    <property type="match status" value="1"/>
</dbReference>
<dbReference type="eggNOG" id="COG4206">
    <property type="taxonomic scope" value="Bacteria"/>
</dbReference>
<sequence>MTKRNQNMLLITMAIVIAIQLLLASYSLIAQPLNAVKGKISDEKGQPLPGATIRVKGTTLSAISSIEGEFTIKNAPVPLTLSVSYLGYKNKEITVKQAGVFIHISLQPADNVLKEIVVSTGYQQVPSERVTGSVTVIDHQLLNRRVSSDILSRIEDVASGVLMDRREGGSPKLDIRSRGTLFASDQPLIVLDNFPYEGDLNSINPNDIASITVLKDAAAASIWGVRASNGVIVVTTKKGAFNQPLRVELNSSVTMGEKPNFGRLPWITSADYISLEKVLFAKGYYTGDEQFSSNTPLTPVVETLIAQRDGLLTSDQAEKQLEAFKLNNVRNDFQRYLYRNSTIQQYALNLQGGTNKHRYYFAAGYDRNQASVKQNRNDRLSIRAANTFLPLKGLELNVDLTYTQSNAQTNGLAYTDINSGGAGKSIYPYARLVNGEGVPAAITKNYRNSFLNEAQSKGLLNWQYYPLHEIEQNDNTSKTGNIRLNAGIKYSFFKSLNGEFRYTYQHAQTDQRNLYNPESYYTRDLINRFTNLTNGTLTRPIPLGGIIDQGVNTLQSDAARGQLNFEQQSGNHHLSALAGMEVRRAAMKGSGNRNYGYNDQLLTYSSLIDYSTSYTLYNGNSGYIPFSNYRFSDKFDGAVSYYTNAAYTYANRYTLSASARLDQTNLFGVKTNQKGVPLWSVGASWAIDKESFYQSDWLPGLKLRLTYGYNGNVDKSLSAYTTALFSGSTAPAGFANAGIVNPPNPELRWEKTGILNAGIDFVLKNNVLWGSIEYYTKKGTDLIGEAPVDATTGITSFKGNVAAISGKGLDLVINAQPLDGDFKWNSSVLFSYAADKVTDYLLEATKTSSFLGDGSLTRNGAGISPLVGRPVYGVYSYRWAGLDPATGDPQGYLPDGIISKDYVALLNIPPKDLVYHGPARPPIFGSFRNTFTWKNLLLSANLTYRFGHYFHQSSVNYSALFSTWNGNKDYAARWQQPGDERFTDVPSLVYPASPARDAFYNGAQQLVQKADHIRLQDVTLGYQLNKKSWPALPLQNLKFYLQANNLGLLWTANKKGIDPDYPVLPAVRSVALGLTASF</sequence>
<name>H8KNT0_SOLCM</name>
<evidence type="ECO:0000259" key="8">
    <source>
        <dbReference type="Pfam" id="PF07715"/>
    </source>
</evidence>
<evidence type="ECO:0000256" key="5">
    <source>
        <dbReference type="ARBA" id="ARBA00023136"/>
    </source>
</evidence>
<dbReference type="InterPro" id="IPR012910">
    <property type="entry name" value="Plug_dom"/>
</dbReference>
<dbReference type="Pfam" id="PF07715">
    <property type="entry name" value="Plug"/>
    <property type="match status" value="1"/>
</dbReference>
<comment type="similarity">
    <text evidence="7">Belongs to the TonB-dependent receptor family.</text>
</comment>
<keyword evidence="2 7" id="KW-0813">Transport</keyword>
<dbReference type="HOGENOM" id="CLU_004317_0_1_10"/>
<evidence type="ECO:0000256" key="4">
    <source>
        <dbReference type="ARBA" id="ARBA00022692"/>
    </source>
</evidence>
<accession>H8KNT0</accession>
<dbReference type="Proteomes" id="UP000007590">
    <property type="component" value="Chromosome"/>
</dbReference>
<dbReference type="AlphaFoldDB" id="H8KNT0"/>
<keyword evidence="6 7" id="KW-0998">Cell outer membrane</keyword>